<dbReference type="GeneID" id="106812876"/>
<feature type="domain" description="Reverse transcriptase" evidence="1">
    <location>
        <begin position="524"/>
        <end position="672"/>
    </location>
</feature>
<dbReference type="Gene3D" id="3.10.10.10">
    <property type="entry name" value="HIV Type 1 Reverse Transcriptase, subunit A, domain 1"/>
    <property type="match status" value="1"/>
</dbReference>
<dbReference type="SUPFAM" id="SSF56672">
    <property type="entry name" value="DNA/RNA polymerases"/>
    <property type="match status" value="1"/>
</dbReference>
<reference evidence="3" key="1">
    <citation type="submission" date="2025-08" db="UniProtKB">
        <authorList>
            <consortium name="RefSeq"/>
        </authorList>
    </citation>
    <scope>IDENTIFICATION</scope>
</reference>
<dbReference type="CDD" id="cd05481">
    <property type="entry name" value="retropepsin_like_LTR_1"/>
    <property type="match status" value="1"/>
</dbReference>
<dbReference type="PANTHER" id="PTHR37984">
    <property type="entry name" value="PROTEIN CBG26694"/>
    <property type="match status" value="1"/>
</dbReference>
<dbReference type="PANTHER" id="PTHR37984:SF7">
    <property type="entry name" value="INTEGRASE CATALYTIC DOMAIN-CONTAINING PROTEIN"/>
    <property type="match status" value="1"/>
</dbReference>
<dbReference type="InterPro" id="IPR000477">
    <property type="entry name" value="RT_dom"/>
</dbReference>
<dbReference type="CDD" id="cd01647">
    <property type="entry name" value="RT_LTR"/>
    <property type="match status" value="1"/>
</dbReference>
<gene>
    <name evidence="3" type="primary">LOC106812876</name>
</gene>
<evidence type="ECO:0000259" key="1">
    <source>
        <dbReference type="Pfam" id="PF00078"/>
    </source>
</evidence>
<dbReference type="Proteomes" id="UP000695022">
    <property type="component" value="Unplaced"/>
</dbReference>
<dbReference type="Pfam" id="PF00078">
    <property type="entry name" value="RVT_1"/>
    <property type="match status" value="1"/>
</dbReference>
<dbReference type="InterPro" id="IPR050951">
    <property type="entry name" value="Retrovirus_Pol_polyprotein"/>
</dbReference>
<dbReference type="InterPro" id="IPR043502">
    <property type="entry name" value="DNA/RNA_pol_sf"/>
</dbReference>
<protein>
    <submittedName>
        <fullName evidence="3">Uncharacterized protein K02A2.6-like</fullName>
    </submittedName>
</protein>
<accession>A0ABM1EJI8</accession>
<name>A0ABM1EJI8_PRICU</name>
<organism evidence="2 3">
    <name type="scientific">Priapulus caudatus</name>
    <name type="common">Priapulid worm</name>
    <dbReference type="NCBI Taxonomy" id="37621"/>
    <lineage>
        <taxon>Eukaryota</taxon>
        <taxon>Metazoa</taxon>
        <taxon>Ecdysozoa</taxon>
        <taxon>Scalidophora</taxon>
        <taxon>Priapulida</taxon>
        <taxon>Priapulimorpha</taxon>
        <taxon>Priapulimorphida</taxon>
        <taxon>Priapulidae</taxon>
        <taxon>Priapulus</taxon>
    </lineage>
</organism>
<sequence length="784" mass="87702">MAELAGIPFPRMDWSSPQAFKRFRKMCELYFEGPLKSKSETEKVSYLQIWTGDEGIELVSTWNLTNDEKNELSTYWRKFEEFVAPKSNFRLARYKLRTLRQEPGESVDLFLKKIRTLVNECKFSNANEHITDTLIFGCNNPRVQAKLLEYDDSLTLDRAIDIARTLEATSNQLHDIRGTETRVDAMKHVDRPRQAPSHKYKSTQKSVCGSCGTFHDRSQRLMCPAFGTKCKACGKSNHWRSVCRSFKTANGGQGFKPKTGYHQTKDSRLKYKQGIHSLATTSTEHSNNRPVSPQLYSHSLQIDSVGSVYDTQAVLKVHVDRGGCNMPLICKIDTGAEGNVIPISTYKQLCPDQHCDSNGTLIGLTPSDTKITAFGGQSIQHYGTCMLSLAHNGCSNAYPFHVVNADEQTILGLPTCRDMKLVTLNYSITTQQDTTATQAPTGDPAAKAELLRQHKDCFEGIGCFKGEFHVTLDPTVPPVIHPPRRVPEALREPLKRELDSLTAQGIIVKVDEPTDWVNSLVCVTKSNGALRLCLDPKDLNSAIKRPHHCTPTIDEVLPKLSGAKYFSIVDARSGYWNIKLDHESSLYTTFNTPQGRFRFLRLPFGLICAQDIFQKKVDETFGDLPGVTGIADDIIVYGYSISDHDSKLRAVIKRTTETGLCFNADKCKIRCTEITPFGNIISANGLRPDPKKVEAINIMDPSKSLADLQTFLGMMQFLSRFIPNLAECAANLWDLTKKSSEFQWCPEHQSAVDRIKSMISLSNSLQYFDNANPVTVTCCTATKS</sequence>
<dbReference type="Gene3D" id="3.30.70.270">
    <property type="match status" value="2"/>
</dbReference>
<keyword evidence="2" id="KW-1185">Reference proteome</keyword>
<dbReference type="InterPro" id="IPR043128">
    <property type="entry name" value="Rev_trsase/Diguanyl_cyclase"/>
</dbReference>
<proteinExistence type="predicted"/>
<evidence type="ECO:0000313" key="2">
    <source>
        <dbReference type="Proteomes" id="UP000695022"/>
    </source>
</evidence>
<dbReference type="RefSeq" id="XP_014672359.1">
    <property type="nucleotide sequence ID" value="XM_014816873.1"/>
</dbReference>
<evidence type="ECO:0000313" key="3">
    <source>
        <dbReference type="RefSeq" id="XP_014672359.1"/>
    </source>
</evidence>